<dbReference type="EMBL" id="AOIV01000011">
    <property type="protein sequence ID" value="ELZ32459.1"/>
    <property type="molecule type" value="Genomic_DNA"/>
</dbReference>
<proteinExistence type="predicted"/>
<accession>M0DE70</accession>
<protein>
    <submittedName>
        <fullName evidence="1">Uncharacterized protein</fullName>
    </submittedName>
</protein>
<sequence length="81" mass="8523">MSLLVETTRLVTLGASSATADLLTRLGKTGRTITGADPEDLLKRIRTGITEGELPESDGFDPAISELGPLVANANRFGTHD</sequence>
<evidence type="ECO:0000313" key="2">
    <source>
        <dbReference type="Proteomes" id="UP000011513"/>
    </source>
</evidence>
<dbReference type="InParanoid" id="M0DE70"/>
<evidence type="ECO:0000313" key="1">
    <source>
        <dbReference type="EMBL" id="ELZ32459.1"/>
    </source>
</evidence>
<organism evidence="1 2">
    <name type="scientific">Halogeometricum pallidum JCM 14848</name>
    <dbReference type="NCBI Taxonomy" id="1227487"/>
    <lineage>
        <taxon>Archaea</taxon>
        <taxon>Methanobacteriati</taxon>
        <taxon>Methanobacteriota</taxon>
        <taxon>Stenosarchaea group</taxon>
        <taxon>Halobacteria</taxon>
        <taxon>Halobacteriales</taxon>
        <taxon>Haloferacaceae</taxon>
        <taxon>Halogeometricum</taxon>
    </lineage>
</organism>
<name>M0DE70_HALPD</name>
<comment type="caution">
    <text evidence="1">The sequence shown here is derived from an EMBL/GenBank/DDBJ whole genome shotgun (WGS) entry which is preliminary data.</text>
</comment>
<dbReference type="Proteomes" id="UP000011513">
    <property type="component" value="Unassembled WGS sequence"/>
</dbReference>
<reference evidence="1 2" key="1">
    <citation type="journal article" date="2014" name="PLoS Genet.">
        <title>Phylogenetically driven sequencing of extremely halophilic archaea reveals strategies for static and dynamic osmo-response.</title>
        <authorList>
            <person name="Becker E.A."/>
            <person name="Seitzer P.M."/>
            <person name="Tritt A."/>
            <person name="Larsen D."/>
            <person name="Krusor M."/>
            <person name="Yao A.I."/>
            <person name="Wu D."/>
            <person name="Madern D."/>
            <person name="Eisen J.A."/>
            <person name="Darling A.E."/>
            <person name="Facciotti M.T."/>
        </authorList>
    </citation>
    <scope>NUCLEOTIDE SEQUENCE [LARGE SCALE GENOMIC DNA]</scope>
    <source>
        <strain evidence="1 2">JCM 14848</strain>
    </source>
</reference>
<keyword evidence="2" id="KW-1185">Reference proteome</keyword>
<gene>
    <name evidence="1" type="ORF">C474_06547</name>
</gene>
<dbReference type="AlphaFoldDB" id="M0DE70"/>